<protein>
    <submittedName>
        <fullName evidence="4">Glycoside hydrolase family 127 protein</fullName>
    </submittedName>
</protein>
<dbReference type="Proteomes" id="UP001216907">
    <property type="component" value="Unassembled WGS sequence"/>
</dbReference>
<evidence type="ECO:0000313" key="4">
    <source>
        <dbReference type="EMBL" id="MDG3007119.1"/>
    </source>
</evidence>
<name>A0ABT6FHU5_9BACT</name>
<comment type="caution">
    <text evidence="4">The sequence shown here is derived from an EMBL/GenBank/DDBJ whole genome shotgun (WGS) entry which is preliminary data.</text>
</comment>
<feature type="domain" description="Non-reducing end beta-L-arabinofuranosidase-like GH127 catalytic" evidence="2">
    <location>
        <begin position="51"/>
        <end position="397"/>
    </location>
</feature>
<keyword evidence="4" id="KW-0378">Hydrolase</keyword>
<dbReference type="PANTHER" id="PTHR43465:SF2">
    <property type="entry name" value="DUF1680 DOMAIN PROTEIN (AFU_ORTHOLOGUE AFUA_1G08910)"/>
    <property type="match status" value="1"/>
</dbReference>
<dbReference type="PANTHER" id="PTHR43465">
    <property type="entry name" value="DUF1680 DOMAIN PROTEIN (AFU_ORTHOLOGUE AFUA_1G08910)"/>
    <property type="match status" value="1"/>
</dbReference>
<dbReference type="GO" id="GO:0016787">
    <property type="term" value="F:hydrolase activity"/>
    <property type="evidence" value="ECO:0007669"/>
    <property type="project" value="UniProtKB-KW"/>
</dbReference>
<proteinExistence type="predicted"/>
<keyword evidence="5" id="KW-1185">Reference proteome</keyword>
<feature type="chain" id="PRO_5045250543" evidence="1">
    <location>
        <begin position="20"/>
        <end position="772"/>
    </location>
</feature>
<dbReference type="Gene3D" id="1.50.10.20">
    <property type="match status" value="1"/>
</dbReference>
<accession>A0ABT6FHU5</accession>
<dbReference type="Gene3D" id="2.60.120.260">
    <property type="entry name" value="Galactose-binding domain-like"/>
    <property type="match status" value="1"/>
</dbReference>
<evidence type="ECO:0000259" key="2">
    <source>
        <dbReference type="Pfam" id="PF07944"/>
    </source>
</evidence>
<organism evidence="4 5">
    <name type="scientific">Paludisphaera mucosa</name>
    <dbReference type="NCBI Taxonomy" id="3030827"/>
    <lineage>
        <taxon>Bacteria</taxon>
        <taxon>Pseudomonadati</taxon>
        <taxon>Planctomycetota</taxon>
        <taxon>Planctomycetia</taxon>
        <taxon>Isosphaerales</taxon>
        <taxon>Isosphaeraceae</taxon>
        <taxon>Paludisphaera</taxon>
    </lineage>
</organism>
<evidence type="ECO:0000259" key="3">
    <source>
        <dbReference type="Pfam" id="PF20736"/>
    </source>
</evidence>
<dbReference type="EMBL" id="JARRAG010000002">
    <property type="protein sequence ID" value="MDG3007119.1"/>
    <property type="molecule type" value="Genomic_DNA"/>
</dbReference>
<evidence type="ECO:0000256" key="1">
    <source>
        <dbReference type="SAM" id="SignalP"/>
    </source>
</evidence>
<feature type="signal peptide" evidence="1">
    <location>
        <begin position="1"/>
        <end position="19"/>
    </location>
</feature>
<dbReference type="Pfam" id="PF07944">
    <property type="entry name" value="Beta-AFase-like_GH127_cat"/>
    <property type="match status" value="1"/>
</dbReference>
<dbReference type="InterPro" id="IPR012878">
    <property type="entry name" value="Beta-AFase-like_GH127_cat"/>
</dbReference>
<reference evidence="4 5" key="1">
    <citation type="submission" date="2023-03" db="EMBL/GenBank/DDBJ databases">
        <title>Paludisphaera mucosa sp. nov. a novel planctomycete from northern fen.</title>
        <authorList>
            <person name="Ivanova A."/>
        </authorList>
    </citation>
    <scope>NUCLEOTIDE SEQUENCE [LARGE SCALE GENOMIC DNA]</scope>
    <source>
        <strain evidence="4 5">Pla2</strain>
    </source>
</reference>
<dbReference type="RefSeq" id="WP_277863408.1">
    <property type="nucleotide sequence ID" value="NZ_JARRAG010000002.1"/>
</dbReference>
<sequence length="772" mass="83065">MKTLLALLAGLTIAAATTAAPIEPLPFKTPDKLPDAARLLPPSRIKLGGWLGDRVAVNEKVRLLNVDVEPLLAGYRKKPGSHPWIGEHVGKWLHAATLAWANTGDPTLRAKLDKVAAELVACQEPDGYLGTYLPEQRFGLFRGADWDVWSHKYNLIGLLTYHQYTGDVPALDACRRMGDLLIATFPAKRSILAAGTHQGMAATSVLEPIVILYRSTGDARYLDFARYIVKSWDEPGGPGILSRLAAGKGVDEVGNAKAYEMLSNLVGLCELARATGDRAYLDPVVHAWADVVANRLYISGSASAGEHFHEAHALPNGVGAHIGEVCVTTTWIQLSLQLLRITGERKYAEEIERAAYNHLAAAQHPGGDDWCYYTALEGRKQYDDFITCCHSSGPRGMALAVQEAYLTTTWEGREALIVETRETSQATIRVAGRDVVIDQASEFPAVGRSTITIHASRPFPLTILIPMPAWSRTLRVSAKKSECELKMQPDGSVVVKSDDWKDGTTIEVGTDLELKAVPGGLSNPDRAALTWGPFVLAYDEARNPGGPPARAVGLTSDLKAGPEPGPELAFRLPIVGADPSRGPAHALFVPFADAGSTGGAYRVWLRASGLALPKHESVLAYAEEARSREGNVGGSINDGDPGTYAVTFDGRKPKGGEDWYAVALPAPASIRRVVFHHGRTFHDGGWFDASKGKPRVQVQRQPDGPWETVGELADYPAADATRAPDIQDGRAFELKLKEPVAARSVRVVGVPASGDGPDQAFSSCGELEAFAD</sequence>
<dbReference type="InterPro" id="IPR008928">
    <property type="entry name" value="6-hairpin_glycosidase_sf"/>
</dbReference>
<dbReference type="InterPro" id="IPR049174">
    <property type="entry name" value="Beta-AFase-like"/>
</dbReference>
<gene>
    <name evidence="4" type="ORF">PZE19_25425</name>
</gene>
<feature type="domain" description="Non-reducing end beta-L-arabinofuranosidase-like GH127 middle" evidence="3">
    <location>
        <begin position="424"/>
        <end position="509"/>
    </location>
</feature>
<dbReference type="Pfam" id="PF20736">
    <property type="entry name" value="Glyco_hydro127M"/>
    <property type="match status" value="1"/>
</dbReference>
<evidence type="ECO:0000313" key="5">
    <source>
        <dbReference type="Proteomes" id="UP001216907"/>
    </source>
</evidence>
<keyword evidence="1" id="KW-0732">Signal</keyword>
<dbReference type="SUPFAM" id="SSF48208">
    <property type="entry name" value="Six-hairpin glycosidases"/>
    <property type="match status" value="1"/>
</dbReference>
<dbReference type="InterPro" id="IPR049046">
    <property type="entry name" value="Beta-AFase-like_GH127_middle"/>
</dbReference>